<accession>A0A1M6RYA0</accession>
<protein>
    <recommendedName>
        <fullName evidence="1">ODP domain-containing protein</fullName>
    </recommendedName>
</protein>
<dbReference type="EMBL" id="LT670846">
    <property type="protein sequence ID" value="SHK37431.1"/>
    <property type="molecule type" value="Genomic_DNA"/>
</dbReference>
<proteinExistence type="predicted"/>
<dbReference type="Pfam" id="PF19583">
    <property type="entry name" value="ODP"/>
    <property type="match status" value="1"/>
</dbReference>
<gene>
    <name evidence="2" type="ORF">SAMN05444391_0811</name>
</gene>
<evidence type="ECO:0000259" key="1">
    <source>
        <dbReference type="Pfam" id="PF19583"/>
    </source>
</evidence>
<dbReference type="AlphaFoldDB" id="A0A1M6RYA0"/>
<dbReference type="STRING" id="381751.SAMN05444391_0811"/>
<reference evidence="2 3" key="1">
    <citation type="submission" date="2016-11" db="EMBL/GenBank/DDBJ databases">
        <authorList>
            <person name="Jaros S."/>
            <person name="Januszkiewicz K."/>
            <person name="Wedrychowicz H."/>
        </authorList>
    </citation>
    <scope>NUCLEOTIDE SEQUENCE [LARGE SCALE GENOMIC DNA]</scope>
    <source>
        <strain evidence="2 3">DSM 19557</strain>
    </source>
</reference>
<dbReference type="RefSeq" id="WP_079653950.1">
    <property type="nucleotide sequence ID" value="NZ_LT670846.1"/>
</dbReference>
<name>A0A1M6RYA0_9AQUI</name>
<dbReference type="OrthoDB" id="8931at2"/>
<dbReference type="PANTHER" id="PTHR43041:SF1">
    <property type="entry name" value="METALLO-BETA-LACTAMASE DOMAIN-CONTAINING PROTEIN"/>
    <property type="match status" value="1"/>
</dbReference>
<dbReference type="PANTHER" id="PTHR43041">
    <property type="entry name" value="HYDROLASE, METALLO-BETA-LACTAMASE SUPERFAMILY"/>
    <property type="match status" value="1"/>
</dbReference>
<feature type="domain" description="ODP" evidence="1">
    <location>
        <begin position="251"/>
        <end position="447"/>
    </location>
</feature>
<dbReference type="InterPro" id="IPR045761">
    <property type="entry name" value="ODP_dom"/>
</dbReference>
<dbReference type="InterPro" id="IPR036866">
    <property type="entry name" value="RibonucZ/Hydroxyglut_hydro"/>
</dbReference>
<evidence type="ECO:0000313" key="3">
    <source>
        <dbReference type="Proteomes" id="UP000189810"/>
    </source>
</evidence>
<evidence type="ECO:0000313" key="2">
    <source>
        <dbReference type="EMBL" id="SHK37431.1"/>
    </source>
</evidence>
<organism evidence="2 3">
    <name type="scientific">Thermocrinis minervae</name>
    <dbReference type="NCBI Taxonomy" id="381751"/>
    <lineage>
        <taxon>Bacteria</taxon>
        <taxon>Pseudomonadati</taxon>
        <taxon>Aquificota</taxon>
        <taxon>Aquificia</taxon>
        <taxon>Aquificales</taxon>
        <taxon>Aquificaceae</taxon>
        <taxon>Thermocrinis</taxon>
    </lineage>
</organism>
<keyword evidence="3" id="KW-1185">Reference proteome</keyword>
<dbReference type="Proteomes" id="UP000189810">
    <property type="component" value="Chromosome I"/>
</dbReference>
<dbReference type="Gene3D" id="3.60.15.10">
    <property type="entry name" value="Ribonuclease Z/Hydroxyacylglutathione hydrolase-like"/>
    <property type="match status" value="1"/>
</dbReference>
<sequence>MGISFLLFDKERKYSSTLGDILTITGHKLLIALEEDKAYELLKIMPVDVFLADIKYLNFWVELLKQNYYLFPIFFAESYDRLEDLKKFGLSDYNIAVVPFNPLDFLAKVLHLVRKDLFLMEDRGPMNELLDVMRRDLSTAFEISAKGKSCKVYIKDGKIKGFSCNPEVLRDLFQSQEYIMEFFPYEEDVKLETYVKNNSEFFSLIFAPEEVHKEAPQVQAVVPVKEDLNQAVVLADDALYWVGNVRYDSLLQRNAYLRVYKKENVSFAMLYGCSNPTDYSTLRLKIESVIGPVELLKAVVVFGNRPEDYVNAFNLLRDNPRLYIITSVNFINDFLSLGVPVNRIRFIESFVDGRVKLSTGDVLRFIKISYVPDKGSFVVYEENTGFLFTGELFSSYASAEDFSLSQDPEKEMLLMFNASHLPCTSSLRNALSILKKLHIKRVFPKMGNPVSSEGLQAIMDMLLNMPVGSDRILQKTDMDQRQLFQELIQIYKNSMSAEDFKEFLESLNDLVYVSDDGVLEEVYVSEGELVDLLISKSLEQKVPPNLLKELLLTAFRKGSKTV</sequence>